<protein>
    <submittedName>
        <fullName evidence="2">Uncharacterized protein</fullName>
    </submittedName>
</protein>
<feature type="transmembrane region" description="Helical" evidence="1">
    <location>
        <begin position="12"/>
        <end position="30"/>
    </location>
</feature>
<gene>
    <name evidence="2" type="ORF">PPL_11673</name>
</gene>
<name>D3BU54_HETP5</name>
<comment type="caution">
    <text evidence="2">The sequence shown here is derived from an EMBL/GenBank/DDBJ whole genome shotgun (WGS) entry which is preliminary data.</text>
</comment>
<proteinExistence type="predicted"/>
<dbReference type="InParanoid" id="D3BU54"/>
<dbReference type="Proteomes" id="UP000001396">
    <property type="component" value="Unassembled WGS sequence"/>
</dbReference>
<accession>D3BU54</accession>
<dbReference type="AlphaFoldDB" id="D3BU54"/>
<keyword evidence="1" id="KW-1133">Transmembrane helix</keyword>
<keyword evidence="1" id="KW-0812">Transmembrane</keyword>
<dbReference type="GeneID" id="31367141"/>
<evidence type="ECO:0000256" key="1">
    <source>
        <dbReference type="SAM" id="Phobius"/>
    </source>
</evidence>
<evidence type="ECO:0000313" key="2">
    <source>
        <dbReference type="EMBL" id="EFA75055.1"/>
    </source>
</evidence>
<dbReference type="EMBL" id="ADBJ01000058">
    <property type="protein sequence ID" value="EFA75055.1"/>
    <property type="molecule type" value="Genomic_DNA"/>
</dbReference>
<sequence>MRVIITNGPSGAVEFAISFSSSLFFSYILYPTSVSLSTNFLFSFNQPSSLTFRAELLLHSSFGFLNIFSPNNYLP</sequence>
<reference evidence="2 3" key="1">
    <citation type="journal article" date="2011" name="Genome Res.">
        <title>Phylogeny-wide analysis of social amoeba genomes highlights ancient origins for complex intercellular communication.</title>
        <authorList>
            <person name="Heidel A.J."/>
            <person name="Lawal H.M."/>
            <person name="Felder M."/>
            <person name="Schilde C."/>
            <person name="Helps N.R."/>
            <person name="Tunggal B."/>
            <person name="Rivero F."/>
            <person name="John U."/>
            <person name="Schleicher M."/>
            <person name="Eichinger L."/>
            <person name="Platzer M."/>
            <person name="Noegel A.A."/>
            <person name="Schaap P."/>
            <person name="Gloeckner G."/>
        </authorList>
    </citation>
    <scope>NUCLEOTIDE SEQUENCE [LARGE SCALE GENOMIC DNA]</scope>
    <source>
        <strain evidence="3">ATCC 26659 / Pp 5 / PN500</strain>
    </source>
</reference>
<dbReference type="RefSeq" id="XP_020427189.1">
    <property type="nucleotide sequence ID" value="XM_020582422.1"/>
</dbReference>
<evidence type="ECO:0000313" key="3">
    <source>
        <dbReference type="Proteomes" id="UP000001396"/>
    </source>
</evidence>
<keyword evidence="3" id="KW-1185">Reference proteome</keyword>
<organism evidence="2 3">
    <name type="scientific">Heterostelium pallidum (strain ATCC 26659 / Pp 5 / PN500)</name>
    <name type="common">Cellular slime mold</name>
    <name type="synonym">Polysphondylium pallidum</name>
    <dbReference type="NCBI Taxonomy" id="670386"/>
    <lineage>
        <taxon>Eukaryota</taxon>
        <taxon>Amoebozoa</taxon>
        <taxon>Evosea</taxon>
        <taxon>Eumycetozoa</taxon>
        <taxon>Dictyostelia</taxon>
        <taxon>Acytosteliales</taxon>
        <taxon>Acytosteliaceae</taxon>
        <taxon>Heterostelium</taxon>
    </lineage>
</organism>
<keyword evidence="1" id="KW-0472">Membrane</keyword>